<protein>
    <recommendedName>
        <fullName evidence="3">Transposase (putative) YhgA-like domain-containing protein</fullName>
    </recommendedName>
</protein>
<evidence type="ECO:0000313" key="1">
    <source>
        <dbReference type="EMBL" id="HJC64806.1"/>
    </source>
</evidence>
<comment type="caution">
    <text evidence="1">The sequence shown here is derived from an EMBL/GenBank/DDBJ whole genome shotgun (WGS) entry which is preliminary data.</text>
</comment>
<name>A0A9D2PSA4_9FIRM</name>
<accession>A0A9D2PSA4</accession>
<dbReference type="Proteomes" id="UP000823886">
    <property type="component" value="Unassembled WGS sequence"/>
</dbReference>
<sequence>MLFEDKKNLLELYNAVSGKHYEDPELLKINTLDNAIYMSMRNDLSFLIDARLSLYEHQSTYSPNLPLRFLFYLSDLLSGITRDENLYGKKKVKIPTPRFLVFYNGEAPQPDSKVLKLSDLYETEETDHKLELEVLMLNINAGHNPELMAASHTLWEYAEYTARVRKYAGEMSVSEAVDRAIAECIQENILKEFLEKYQAEAKNVSIYEYDEERHLRQEREAAWEEGKEDTLIEMIRKKLKKGNSIAEIADALELDEDEIQRLSEKISTEV</sequence>
<organism evidence="1 2">
    <name type="scientific">Candidatus Blautia merdavium</name>
    <dbReference type="NCBI Taxonomy" id="2838494"/>
    <lineage>
        <taxon>Bacteria</taxon>
        <taxon>Bacillati</taxon>
        <taxon>Bacillota</taxon>
        <taxon>Clostridia</taxon>
        <taxon>Lachnospirales</taxon>
        <taxon>Lachnospiraceae</taxon>
        <taxon>Blautia</taxon>
    </lineage>
</organism>
<dbReference type="AlphaFoldDB" id="A0A9D2PSA4"/>
<reference evidence="1" key="1">
    <citation type="journal article" date="2021" name="PeerJ">
        <title>Extensive microbial diversity within the chicken gut microbiome revealed by metagenomics and culture.</title>
        <authorList>
            <person name="Gilroy R."/>
            <person name="Ravi A."/>
            <person name="Getino M."/>
            <person name="Pursley I."/>
            <person name="Horton D.L."/>
            <person name="Alikhan N.F."/>
            <person name="Baker D."/>
            <person name="Gharbi K."/>
            <person name="Hall N."/>
            <person name="Watson M."/>
            <person name="Adriaenssens E.M."/>
            <person name="Foster-Nyarko E."/>
            <person name="Jarju S."/>
            <person name="Secka A."/>
            <person name="Antonio M."/>
            <person name="Oren A."/>
            <person name="Chaudhuri R.R."/>
            <person name="La Ragione R."/>
            <person name="Hildebrand F."/>
            <person name="Pallen M.J."/>
        </authorList>
    </citation>
    <scope>NUCLEOTIDE SEQUENCE</scope>
    <source>
        <strain evidence="1">ChiBcec2-3848</strain>
    </source>
</reference>
<proteinExistence type="predicted"/>
<gene>
    <name evidence="1" type="ORF">H9753_14525</name>
</gene>
<reference evidence="1" key="2">
    <citation type="submission" date="2021-04" db="EMBL/GenBank/DDBJ databases">
        <authorList>
            <person name="Gilroy R."/>
        </authorList>
    </citation>
    <scope>NUCLEOTIDE SEQUENCE</scope>
    <source>
        <strain evidence="1">ChiBcec2-3848</strain>
    </source>
</reference>
<evidence type="ECO:0000313" key="2">
    <source>
        <dbReference type="Proteomes" id="UP000823886"/>
    </source>
</evidence>
<evidence type="ECO:0008006" key="3">
    <source>
        <dbReference type="Google" id="ProtNLM"/>
    </source>
</evidence>
<dbReference type="EMBL" id="DWVZ01000205">
    <property type="protein sequence ID" value="HJC64806.1"/>
    <property type="molecule type" value="Genomic_DNA"/>
</dbReference>